<evidence type="ECO:0000259" key="1">
    <source>
        <dbReference type="Pfam" id="PF01408"/>
    </source>
</evidence>
<feature type="domain" description="YceM-like C-terminal" evidence="2">
    <location>
        <begin position="140"/>
        <end position="239"/>
    </location>
</feature>
<dbReference type="Gene3D" id="3.40.50.720">
    <property type="entry name" value="NAD(P)-binding Rossmann-like Domain"/>
    <property type="match status" value="1"/>
</dbReference>
<feature type="domain" description="Gfo/Idh/MocA-like oxidoreductase N-terminal" evidence="1">
    <location>
        <begin position="2"/>
        <end position="120"/>
    </location>
</feature>
<dbReference type="Pfam" id="PF01408">
    <property type="entry name" value="GFO_IDH_MocA"/>
    <property type="match status" value="1"/>
</dbReference>
<gene>
    <name evidence="3" type="ORF">P343_08750</name>
</gene>
<dbReference type="EMBL" id="AWTC01000006">
    <property type="protein sequence ID" value="EST12152.1"/>
    <property type="molecule type" value="Genomic_DNA"/>
</dbReference>
<sequence>MLKVGVIGLGSIAMKAYLPVYAGMSGIEFYFCTRNKATLEEVRAKYRWTHLCTSIDELLKQGIHAAFVHAATHAHPKIIEQLILHGIAVYTDKPIADHYEGAKRLTELTEVNHVLLMTGFNRRFAPFIAKASLLPNKTMVICQKNRVNDPKDLRTAVFDDFIHVIDTARFLLGKPINSLSVHASMNEEHLCSGISVILRSGDLTALAIMNRVSGANQELAQVMSPQGEYIIKDLTEMEWVKSADHCIEKFGDWTGTLQKRGFEPIIYAFLDAVQQGKNEPVDKQDALETHRLCEWIVEQAESNL</sequence>
<evidence type="ECO:0000313" key="4">
    <source>
        <dbReference type="Proteomes" id="UP000018296"/>
    </source>
</evidence>
<dbReference type="STRING" id="1395513.P343_08750"/>
<dbReference type="Pfam" id="PF21378">
    <property type="entry name" value="YceM-like_C"/>
    <property type="match status" value="1"/>
</dbReference>
<evidence type="ECO:0000259" key="2">
    <source>
        <dbReference type="Pfam" id="PF21378"/>
    </source>
</evidence>
<dbReference type="InterPro" id="IPR048477">
    <property type="entry name" value="YceM-like_C"/>
</dbReference>
<dbReference type="InterPro" id="IPR036291">
    <property type="entry name" value="NAD(P)-bd_dom_sf"/>
</dbReference>
<dbReference type="eggNOG" id="COG0673">
    <property type="taxonomic scope" value="Bacteria"/>
</dbReference>
<keyword evidence="4" id="KW-1185">Reference proteome</keyword>
<dbReference type="Proteomes" id="UP000018296">
    <property type="component" value="Unassembled WGS sequence"/>
</dbReference>
<comment type="caution">
    <text evidence="3">The sequence shown here is derived from an EMBL/GenBank/DDBJ whole genome shotgun (WGS) entry which is preliminary data.</text>
</comment>
<proteinExistence type="predicted"/>
<dbReference type="PATRIC" id="fig|1395513.3.peg.1769"/>
<dbReference type="PANTHER" id="PTHR43708:SF4">
    <property type="entry name" value="OXIDOREDUCTASE YCEM-RELATED"/>
    <property type="match status" value="1"/>
</dbReference>
<dbReference type="AlphaFoldDB" id="V6IXR2"/>
<dbReference type="RefSeq" id="WP_023510011.1">
    <property type="nucleotide sequence ID" value="NZ_AWTC01000006.1"/>
</dbReference>
<reference evidence="3 4" key="1">
    <citation type="journal article" date="2013" name="Genome Announc.">
        <title>Genome Sequence of Sporolactobacillus laevolacticus DSM442, an Efficient Polymer-Grade D-Lactate Producer from Agricultural Waste Cottonseed as a Nitrogen Source.</title>
        <authorList>
            <person name="Wang H."/>
            <person name="Wang L."/>
            <person name="Ju J."/>
            <person name="Yu B."/>
            <person name="Ma Y."/>
        </authorList>
    </citation>
    <scope>NUCLEOTIDE SEQUENCE [LARGE SCALE GENOMIC DNA]</scope>
    <source>
        <strain evidence="3 4">DSM 442</strain>
    </source>
</reference>
<organism evidence="3 4">
    <name type="scientific">Sporolactobacillus laevolacticus DSM 442</name>
    <dbReference type="NCBI Taxonomy" id="1395513"/>
    <lineage>
        <taxon>Bacteria</taxon>
        <taxon>Bacillati</taxon>
        <taxon>Bacillota</taxon>
        <taxon>Bacilli</taxon>
        <taxon>Bacillales</taxon>
        <taxon>Sporolactobacillaceae</taxon>
        <taxon>Sporolactobacillus</taxon>
    </lineage>
</organism>
<dbReference type="SUPFAM" id="SSF55347">
    <property type="entry name" value="Glyceraldehyde-3-phosphate dehydrogenase-like, C-terminal domain"/>
    <property type="match status" value="1"/>
</dbReference>
<name>V6IXR2_9BACL</name>
<dbReference type="GO" id="GO:0000166">
    <property type="term" value="F:nucleotide binding"/>
    <property type="evidence" value="ECO:0007669"/>
    <property type="project" value="InterPro"/>
</dbReference>
<evidence type="ECO:0000313" key="3">
    <source>
        <dbReference type="EMBL" id="EST12152.1"/>
    </source>
</evidence>
<dbReference type="InterPro" id="IPR000683">
    <property type="entry name" value="Gfo/Idh/MocA-like_OxRdtase_N"/>
</dbReference>
<dbReference type="Gene3D" id="3.30.360.10">
    <property type="entry name" value="Dihydrodipicolinate Reductase, domain 2"/>
    <property type="match status" value="1"/>
</dbReference>
<protein>
    <submittedName>
        <fullName evidence="3">Oxidoreductase</fullName>
    </submittedName>
</protein>
<dbReference type="InterPro" id="IPR051317">
    <property type="entry name" value="Gfo/Idh/MocA_oxidoreduct"/>
</dbReference>
<dbReference type="PANTHER" id="PTHR43708">
    <property type="entry name" value="CONSERVED EXPRESSED OXIDOREDUCTASE (EUROFUNG)"/>
    <property type="match status" value="1"/>
</dbReference>
<accession>V6IXR2</accession>
<dbReference type="SUPFAM" id="SSF51735">
    <property type="entry name" value="NAD(P)-binding Rossmann-fold domains"/>
    <property type="match status" value="1"/>
</dbReference>